<dbReference type="Proteomes" id="UP001460270">
    <property type="component" value="Unassembled WGS sequence"/>
</dbReference>
<dbReference type="GO" id="GO:0000775">
    <property type="term" value="C:chromosome, centromeric region"/>
    <property type="evidence" value="ECO:0007669"/>
    <property type="project" value="TreeGrafter"/>
</dbReference>
<feature type="region of interest" description="Disordered" evidence="1">
    <location>
        <begin position="284"/>
        <end position="313"/>
    </location>
</feature>
<feature type="domain" description="SANTA" evidence="2">
    <location>
        <begin position="362"/>
        <end position="444"/>
    </location>
</feature>
<feature type="compositionally biased region" description="Basic residues" evidence="1">
    <location>
        <begin position="574"/>
        <end position="593"/>
    </location>
</feature>
<dbReference type="PANTHER" id="PTHR16124">
    <property type="entry name" value="MIS18-BINDING PROTEIN 1"/>
    <property type="match status" value="1"/>
</dbReference>
<accession>A0AAW0NXX3</accession>
<evidence type="ECO:0000313" key="3">
    <source>
        <dbReference type="EMBL" id="KAK7904367.1"/>
    </source>
</evidence>
<evidence type="ECO:0000313" key="4">
    <source>
        <dbReference type="Proteomes" id="UP001460270"/>
    </source>
</evidence>
<comment type="caution">
    <text evidence="3">The sequence shown here is derived from an EMBL/GenBank/DDBJ whole genome shotgun (WGS) entry which is preliminary data.</text>
</comment>
<reference evidence="4" key="1">
    <citation type="submission" date="2024-04" db="EMBL/GenBank/DDBJ databases">
        <title>Salinicola lusitanus LLJ914,a marine bacterium isolated from the Okinawa Trough.</title>
        <authorList>
            <person name="Li J."/>
        </authorList>
    </citation>
    <scope>NUCLEOTIDE SEQUENCE [LARGE SCALE GENOMIC DNA]</scope>
</reference>
<feature type="compositionally biased region" description="Polar residues" evidence="1">
    <location>
        <begin position="657"/>
        <end position="673"/>
    </location>
</feature>
<feature type="region of interest" description="Disordered" evidence="1">
    <location>
        <begin position="556"/>
        <end position="752"/>
    </location>
</feature>
<feature type="compositionally biased region" description="Polar residues" evidence="1">
    <location>
        <begin position="715"/>
        <end position="726"/>
    </location>
</feature>
<organism evidence="3 4">
    <name type="scientific">Mugilogobius chulae</name>
    <name type="common">yellowstripe goby</name>
    <dbReference type="NCBI Taxonomy" id="88201"/>
    <lineage>
        <taxon>Eukaryota</taxon>
        <taxon>Metazoa</taxon>
        <taxon>Chordata</taxon>
        <taxon>Craniata</taxon>
        <taxon>Vertebrata</taxon>
        <taxon>Euteleostomi</taxon>
        <taxon>Actinopterygii</taxon>
        <taxon>Neopterygii</taxon>
        <taxon>Teleostei</taxon>
        <taxon>Neoteleostei</taxon>
        <taxon>Acanthomorphata</taxon>
        <taxon>Gobiaria</taxon>
        <taxon>Gobiiformes</taxon>
        <taxon>Gobioidei</taxon>
        <taxon>Gobiidae</taxon>
        <taxon>Gobionellinae</taxon>
        <taxon>Mugilogobius</taxon>
    </lineage>
</organism>
<proteinExistence type="predicted"/>
<evidence type="ECO:0000259" key="2">
    <source>
        <dbReference type="Pfam" id="PF09133"/>
    </source>
</evidence>
<gene>
    <name evidence="3" type="ORF">WMY93_016974</name>
</gene>
<keyword evidence="4" id="KW-1185">Reference proteome</keyword>
<dbReference type="EMBL" id="JBBPFD010000012">
    <property type="protein sequence ID" value="KAK7904367.1"/>
    <property type="molecule type" value="Genomic_DNA"/>
</dbReference>
<feature type="compositionally biased region" description="Low complexity" evidence="1">
    <location>
        <begin position="698"/>
        <end position="707"/>
    </location>
</feature>
<feature type="compositionally biased region" description="Basic residues" evidence="1">
    <location>
        <begin position="676"/>
        <end position="685"/>
    </location>
</feature>
<dbReference type="PANTHER" id="PTHR16124:SF3">
    <property type="entry name" value="MIS18-BINDING PROTEIN 1"/>
    <property type="match status" value="1"/>
</dbReference>
<dbReference type="Pfam" id="PF09133">
    <property type="entry name" value="SANTA"/>
    <property type="match status" value="1"/>
</dbReference>
<dbReference type="AlphaFoldDB" id="A0AAW0NXX3"/>
<dbReference type="InterPro" id="IPR039110">
    <property type="entry name" value="KNL2-like"/>
</dbReference>
<feature type="compositionally biased region" description="Basic residues" evidence="1">
    <location>
        <begin position="640"/>
        <end position="653"/>
    </location>
</feature>
<feature type="region of interest" description="Disordered" evidence="1">
    <location>
        <begin position="791"/>
        <end position="818"/>
    </location>
</feature>
<dbReference type="InterPro" id="IPR015216">
    <property type="entry name" value="SANTA"/>
</dbReference>
<feature type="region of interest" description="Disordered" evidence="1">
    <location>
        <begin position="972"/>
        <end position="991"/>
    </location>
</feature>
<sequence length="991" mass="113088">MASYQQIQHQFRAPFESPAKIFAKLKSKLQRPTVEDYSDDECRADEFHGAQCTPKKRTDSHNTDRTGVFSPLRGQRIGEVTAVTLSPISSPQKSLPYKTNCELLYDVDTNLPFNPACRRRPFMESTTVCNTKTTAPQTHMDGSHTRTRPADDFALCERVDLENAVPHFISPKSVFSPMKKRLRKRKSDNRHFNKSNSTSDVDYVHYTQKERKISPVFREDDHIRSTKNVEPFSQDLTPEHNGCAVETLPQSLMNPAKMFAYLKERENQRDQRVEAVWDIQSEARVGPDSATSPVDGVQCSDTGSTDEDLSHDSVSDVPLQPILLEDPIVLNSPRISIPKSQETVCRRTKWPRSHIFPTENVIHLRKWFLRGSRKGLFVDGIHREKNIPWNSNIIVERVSSSVLKTVSSRVYILVGKMDLDAPSQFPKWFLKHFVKGFPSNWKELYEKYLSQSNGKLRKSSEEQTEKTGQKLKANLNQSLKRQEQQQKICTTQSCPSSAYSMKVSRSGRLIKPPLDYWMGGRVMVDADMNVTVYEHYDTTIIEPVTTSVSPELYFSTKPHKQTAPGNNVCEQHKSSPKHQLQRKVKASQRKPRQNKGTADIKKSPSPQNTKTTTRITRSSQNGPTTEKNDEDTDSPESKITKKSGTKTKPVRTRNRSESSLRSPPSDISTSSQPVIKKNRVIKKTKDKYTDKSKKNVRSRSSQSSNSSQERETRTCKSQTKPLNNVKTHQKRKTKTPSPKSTQAATLKAPQPKRTRKKILVAVLCHPKYITGYWAKVAMMVGTRSAEECHKRHTSISTAKMSPKRERKTKKAPLKEKANPVISARVGTLRRKQQVRDFLEMMPKEDMDDVFSSAYMQSKRIEVPSICTNEDHKFSMLDQEPVTPRPAGFPEAKTPQCLHITPGMIGSSSRNYDDKFVYQLQKRMKNHYQFNVEKHAKKAKASFTPSASVKKAIRRCVNTENDTFVVWEMFPDQEEAQADSGEEEDFYFSEND</sequence>
<name>A0AAW0NXX3_9GOBI</name>
<protein>
    <recommendedName>
        <fullName evidence="2">SANTA domain-containing protein</fullName>
    </recommendedName>
</protein>
<dbReference type="Gene3D" id="1.10.10.60">
    <property type="entry name" value="Homeodomain-like"/>
    <property type="match status" value="1"/>
</dbReference>
<evidence type="ECO:0000256" key="1">
    <source>
        <dbReference type="SAM" id="MobiDB-lite"/>
    </source>
</evidence>
<feature type="compositionally biased region" description="Polar residues" evidence="1">
    <location>
        <begin position="604"/>
        <end position="625"/>
    </location>
</feature>